<dbReference type="AlphaFoldDB" id="F0WL94"/>
<name>F0WL94_9STRA</name>
<proteinExistence type="predicted"/>
<dbReference type="EMBL" id="FR824187">
    <property type="protein sequence ID" value="CCA22056.1"/>
    <property type="molecule type" value="Genomic_DNA"/>
</dbReference>
<protein>
    <submittedName>
        <fullName evidence="2">Carbohydratebinding protein putative</fullName>
    </submittedName>
</protein>
<gene>
    <name evidence="2" type="primary">AlNc14C142G7283</name>
    <name evidence="2" type="ORF">ALNC14_081990</name>
</gene>
<evidence type="ECO:0000256" key="1">
    <source>
        <dbReference type="SAM" id="Phobius"/>
    </source>
</evidence>
<keyword evidence="1" id="KW-0472">Membrane</keyword>
<reference evidence="2" key="1">
    <citation type="journal article" date="2011" name="PLoS Biol.">
        <title>Gene gain and loss during evolution of obligate parasitism in the white rust pathogen of Arabidopsis thaliana.</title>
        <authorList>
            <person name="Kemen E."/>
            <person name="Gardiner A."/>
            <person name="Schultz-Larsen T."/>
            <person name="Kemen A.C."/>
            <person name="Balmuth A.L."/>
            <person name="Robert-Seilaniantz A."/>
            <person name="Bailey K."/>
            <person name="Holub E."/>
            <person name="Studholme D.J."/>
            <person name="Maclean D."/>
            <person name="Jones J.D."/>
        </authorList>
    </citation>
    <scope>NUCLEOTIDE SEQUENCE</scope>
</reference>
<dbReference type="HOGENOM" id="CLU_1121769_0_0_1"/>
<feature type="transmembrane region" description="Helical" evidence="1">
    <location>
        <begin position="204"/>
        <end position="225"/>
    </location>
</feature>
<reference evidence="2" key="2">
    <citation type="submission" date="2011-02" db="EMBL/GenBank/DDBJ databases">
        <authorList>
            <person name="MacLean D."/>
        </authorList>
    </citation>
    <scope>NUCLEOTIDE SEQUENCE</scope>
</reference>
<accession>F0WL94</accession>
<keyword evidence="1" id="KW-0812">Transmembrane</keyword>
<keyword evidence="1" id="KW-1133">Transmembrane helix</keyword>
<sequence>MRKLFCQTFLVYLSTDAHDVSVCRDATYFIPDHRGTICAGSGSQPSGKECPIKGDIAVESCRMEMVTFLKDNKTCVAKENAVCDIVRGSTWGCIFPSVGCKPTDIVAECPAWTLTGTDWINPNFSKPIQEQPQVIPEELTQANWFTQETPVSDLTSGCEIIRIPAITPRPMKRIPSIQTGDSDPTLISTMSSSEGKSRSGATTIVATVAIAATVIAAAAGIAALVRYRLARKPALENGYRMDLVLTPR</sequence>
<organism evidence="2">
    <name type="scientific">Albugo laibachii Nc14</name>
    <dbReference type="NCBI Taxonomy" id="890382"/>
    <lineage>
        <taxon>Eukaryota</taxon>
        <taxon>Sar</taxon>
        <taxon>Stramenopiles</taxon>
        <taxon>Oomycota</taxon>
        <taxon>Peronosporomycetes</taxon>
        <taxon>Albuginales</taxon>
        <taxon>Albuginaceae</taxon>
        <taxon>Albugo</taxon>
    </lineage>
</organism>
<evidence type="ECO:0000313" key="2">
    <source>
        <dbReference type="EMBL" id="CCA22056.1"/>
    </source>
</evidence>